<dbReference type="Proteomes" id="UP001595645">
    <property type="component" value="Unassembled WGS sequence"/>
</dbReference>
<evidence type="ECO:0000313" key="1">
    <source>
        <dbReference type="EMBL" id="MFC3455917.1"/>
    </source>
</evidence>
<keyword evidence="2" id="KW-1185">Reference proteome</keyword>
<dbReference type="RefSeq" id="WP_378246784.1">
    <property type="nucleotide sequence ID" value="NZ_JBHRWK010000105.1"/>
</dbReference>
<name>A0ABV7PDS9_9PSEU</name>
<organism evidence="1 2">
    <name type="scientific">Amycolatopsis speibonae</name>
    <dbReference type="NCBI Taxonomy" id="1450224"/>
    <lineage>
        <taxon>Bacteria</taxon>
        <taxon>Bacillati</taxon>
        <taxon>Actinomycetota</taxon>
        <taxon>Actinomycetes</taxon>
        <taxon>Pseudonocardiales</taxon>
        <taxon>Pseudonocardiaceae</taxon>
        <taxon>Amycolatopsis</taxon>
    </lineage>
</organism>
<sequence length="330" mass="36519">MPLHKRWSEEAIPADRRPSWPILLREQHGIVTRAQLLAYGHTGADIVANLHAGRWQRVLPRVYATFTGPLPRAAGIHAALRYGGGHAVLSHRTAAEEWHLLPVAEGPIEITVPYSGSAISQPPLVKVHRSRALPYSAAETWPPRTKLTDTIVDLAVSQHTAHEAVNVVVDLVSQSKVPASEMRDCVSMRPPYRFRAEIRQGLELVAGGLMPALEVEFKKQVEERHGLPPGDRQTAVEVDGKTLWEDVTYDTHGAGLTVRLDGRATHAMAAVAFRYRRRDNAAELAGRARLVYGWQDVRNSPCQVAAEVREVLVREGWRPAANRVVCLTCS</sequence>
<accession>A0ABV7PDS9</accession>
<proteinExistence type="predicted"/>
<evidence type="ECO:0008006" key="3">
    <source>
        <dbReference type="Google" id="ProtNLM"/>
    </source>
</evidence>
<dbReference type="EMBL" id="JBHRWK010000105">
    <property type="protein sequence ID" value="MFC3455917.1"/>
    <property type="molecule type" value="Genomic_DNA"/>
</dbReference>
<protein>
    <recommendedName>
        <fullName evidence="3">Transcriptional regulator, AbiEi antitoxin, Type IV TA system</fullName>
    </recommendedName>
</protein>
<reference evidence="2" key="1">
    <citation type="journal article" date="2019" name="Int. J. Syst. Evol. Microbiol.">
        <title>The Global Catalogue of Microorganisms (GCM) 10K type strain sequencing project: providing services to taxonomists for standard genome sequencing and annotation.</title>
        <authorList>
            <consortium name="The Broad Institute Genomics Platform"/>
            <consortium name="The Broad Institute Genome Sequencing Center for Infectious Disease"/>
            <person name="Wu L."/>
            <person name="Ma J."/>
        </authorList>
    </citation>
    <scope>NUCLEOTIDE SEQUENCE [LARGE SCALE GENOMIC DNA]</scope>
    <source>
        <strain evidence="2">CGMCC 4.7676</strain>
    </source>
</reference>
<comment type="caution">
    <text evidence="1">The sequence shown here is derived from an EMBL/GenBank/DDBJ whole genome shotgun (WGS) entry which is preliminary data.</text>
</comment>
<evidence type="ECO:0000313" key="2">
    <source>
        <dbReference type="Proteomes" id="UP001595645"/>
    </source>
</evidence>
<gene>
    <name evidence="1" type="ORF">ACFOSH_41350</name>
</gene>